<reference evidence="1" key="1">
    <citation type="journal article" date="2023" name="Mol. Biol. Evol.">
        <title>Third-Generation Sequencing Reveals the Adaptive Role of the Epigenome in Three Deep-Sea Polychaetes.</title>
        <authorList>
            <person name="Perez M."/>
            <person name="Aroh O."/>
            <person name="Sun Y."/>
            <person name="Lan Y."/>
            <person name="Juniper S.K."/>
            <person name="Young C.R."/>
            <person name="Angers B."/>
            <person name="Qian P.Y."/>
        </authorList>
    </citation>
    <scope>NUCLEOTIDE SEQUENCE</scope>
    <source>
        <strain evidence="1">P08H-3</strain>
    </source>
</reference>
<proteinExistence type="predicted"/>
<dbReference type="Proteomes" id="UP001208570">
    <property type="component" value="Unassembled WGS sequence"/>
</dbReference>
<keyword evidence="2" id="KW-1185">Reference proteome</keyword>
<dbReference type="AlphaFoldDB" id="A0AAD9MT82"/>
<gene>
    <name evidence="1" type="ORF">LSH36_718g01040</name>
</gene>
<sequence length="49" mass="5974">MPVAVNRKCVLIRNVNRKKPHYTRKCRVTSLPIFMHVHGYLRRNYEHLQ</sequence>
<evidence type="ECO:0000313" key="1">
    <source>
        <dbReference type="EMBL" id="KAK2144937.1"/>
    </source>
</evidence>
<accession>A0AAD9MT82</accession>
<comment type="caution">
    <text evidence="1">The sequence shown here is derived from an EMBL/GenBank/DDBJ whole genome shotgun (WGS) entry which is preliminary data.</text>
</comment>
<evidence type="ECO:0000313" key="2">
    <source>
        <dbReference type="Proteomes" id="UP001208570"/>
    </source>
</evidence>
<name>A0AAD9MT82_9ANNE</name>
<dbReference type="EMBL" id="JAODUP010000718">
    <property type="protein sequence ID" value="KAK2144937.1"/>
    <property type="molecule type" value="Genomic_DNA"/>
</dbReference>
<organism evidence="1 2">
    <name type="scientific">Paralvinella palmiformis</name>
    <dbReference type="NCBI Taxonomy" id="53620"/>
    <lineage>
        <taxon>Eukaryota</taxon>
        <taxon>Metazoa</taxon>
        <taxon>Spiralia</taxon>
        <taxon>Lophotrochozoa</taxon>
        <taxon>Annelida</taxon>
        <taxon>Polychaeta</taxon>
        <taxon>Sedentaria</taxon>
        <taxon>Canalipalpata</taxon>
        <taxon>Terebellida</taxon>
        <taxon>Terebelliformia</taxon>
        <taxon>Alvinellidae</taxon>
        <taxon>Paralvinella</taxon>
    </lineage>
</organism>
<protein>
    <submittedName>
        <fullName evidence="1">Uncharacterized protein</fullName>
    </submittedName>
</protein>